<dbReference type="GO" id="GO:0007166">
    <property type="term" value="P:cell surface receptor signaling pathway"/>
    <property type="evidence" value="ECO:0007669"/>
    <property type="project" value="InterPro"/>
</dbReference>
<comment type="caution">
    <text evidence="10">The sequence shown here is derived from an EMBL/GenBank/DDBJ whole genome shotgun (WGS) entry which is preliminary data.</text>
</comment>
<feature type="transmembrane region" description="Helical" evidence="7">
    <location>
        <begin position="617"/>
        <end position="637"/>
    </location>
</feature>
<feature type="transmembrane region" description="Helical" evidence="7">
    <location>
        <begin position="705"/>
        <end position="726"/>
    </location>
</feature>
<name>A0A819PJC6_9BILA</name>
<dbReference type="InterPro" id="IPR057244">
    <property type="entry name" value="GAIN_B"/>
</dbReference>
<evidence type="ECO:0000259" key="8">
    <source>
        <dbReference type="PROSITE" id="PS50221"/>
    </source>
</evidence>
<feature type="domain" description="GAIN-B" evidence="8">
    <location>
        <begin position="123"/>
        <end position="280"/>
    </location>
</feature>
<comment type="subcellular location">
    <subcellularLocation>
        <location evidence="1">Membrane</location>
        <topology evidence="1">Multi-pass membrane protein</topology>
    </subcellularLocation>
</comment>
<dbReference type="AlphaFoldDB" id="A0A819PJC6"/>
<feature type="transmembrane region" description="Helical" evidence="7">
    <location>
        <begin position="581"/>
        <end position="605"/>
    </location>
</feature>
<dbReference type="GO" id="GO:0007189">
    <property type="term" value="P:adenylate cyclase-activating G protein-coupled receptor signaling pathway"/>
    <property type="evidence" value="ECO:0007669"/>
    <property type="project" value="TreeGrafter"/>
</dbReference>
<dbReference type="GO" id="GO:0005886">
    <property type="term" value="C:plasma membrane"/>
    <property type="evidence" value="ECO:0007669"/>
    <property type="project" value="TreeGrafter"/>
</dbReference>
<dbReference type="PROSITE" id="PS50221">
    <property type="entry name" value="GAIN_B"/>
    <property type="match status" value="2"/>
</dbReference>
<accession>A0A819PJC6</accession>
<dbReference type="InterPro" id="IPR000832">
    <property type="entry name" value="GPCR_2_secretin-like"/>
</dbReference>
<dbReference type="Proteomes" id="UP000663874">
    <property type="component" value="Unassembled WGS sequence"/>
</dbReference>
<dbReference type="Pfam" id="PF00002">
    <property type="entry name" value="7tm_2"/>
    <property type="match status" value="1"/>
</dbReference>
<evidence type="ECO:0000256" key="6">
    <source>
        <dbReference type="SAM" id="MobiDB-lite"/>
    </source>
</evidence>
<evidence type="ECO:0000313" key="11">
    <source>
        <dbReference type="Proteomes" id="UP000663874"/>
    </source>
</evidence>
<dbReference type="Gene3D" id="2.60.220.50">
    <property type="match status" value="2"/>
</dbReference>
<reference evidence="10" key="1">
    <citation type="submission" date="2021-02" db="EMBL/GenBank/DDBJ databases">
        <authorList>
            <person name="Nowell W R."/>
        </authorList>
    </citation>
    <scope>NUCLEOTIDE SEQUENCE</scope>
</reference>
<feature type="transmembrane region" description="Helical" evidence="7">
    <location>
        <begin position="785"/>
        <end position="806"/>
    </location>
</feature>
<feature type="domain" description="GAIN-B" evidence="8">
    <location>
        <begin position="349"/>
        <end position="536"/>
    </location>
</feature>
<feature type="transmembrane region" description="Helical" evidence="7">
    <location>
        <begin position="658"/>
        <end position="678"/>
    </location>
</feature>
<feature type="compositionally biased region" description="Basic and acidic residues" evidence="6">
    <location>
        <begin position="847"/>
        <end position="879"/>
    </location>
</feature>
<gene>
    <name evidence="10" type="ORF">FNK824_LOCUS26467</name>
</gene>
<evidence type="ECO:0000259" key="9">
    <source>
        <dbReference type="PROSITE" id="PS50261"/>
    </source>
</evidence>
<feature type="transmembrane region" description="Helical" evidence="7">
    <location>
        <begin position="752"/>
        <end position="773"/>
    </location>
</feature>
<evidence type="ECO:0000256" key="2">
    <source>
        <dbReference type="ARBA" id="ARBA00022692"/>
    </source>
</evidence>
<keyword evidence="2 7" id="KW-0812">Transmembrane</keyword>
<sequence length="892" mass="100030">MTTSHPIATPNSTATTSFTSTTPPYCNESSELQLSNGSCVSKLDVQIYTVTLLRNRTSNATVVAYALSYYLSSLANSNLSSNPNYILSPVEIDGYVDSLSNITLGINTNTSFIMVQQLNQHSNITTIGATFTHGIGGQVVNTSNVDDVTNSFSSAAAIISNQSLTGVTSLNMLIIDIPTTYKNLDTSSNRTLASSVIIVAVQRNGSDSTPMNISLYFQILPEYQPTIEADYFCSFYNTTNLIWSDSGCTKPQYNRIFNRYECSCNHLSTFGLVWLPKIVICNTSTDVQLSNGTCVSKSDGQILSVNTLHSNTTNSTVIANALSLYISSITNSNTTLNSTYTLTVNEIDTYLSNISNVNLTINTMDSILIAQPVNQGDNVIVLGASFRSGIGGEVINNLNKETITNSYLSTAAIINDQSLKDITSLNILIIDKPTTHENIDNSTNKTLASSVVVVTVQPSGSTSTSRNISLYFQILPDYQPTIEADYFCSFYDTINSIWNESLCTKPQYNQIFNRYECSCSHFTSFALVWLPKIPLTRYLNAQDIASLIFQSISILCFIVIIIHGLIIRICKPSVSIPARDLLPLISCAVTMILFIFYIALAMTVYTKTSSENQTSCFLSSSVLMFFTYFFLIFMFCVKTSIGYFNYLRFVYLFPPPSYRRLFIMLVISFFISITWVAFAAGFNSNSSFQITQLYPYKLCWFTRRVIYYFLTIPVGLFLLINIFIFIRVSQRIINHVLNATSRHQTYERMKRCVLILLLSCATQGIGWLFGPFLTFANEDTANVLGWFFIIFNGLEGLWMILLYIIIRSQRMDEQKRVVAARELTKSKESKSTSLTHKKSFEEDNEQEDRSITRDTEVKYRNTQKETSRSSDDLRDNSIRNSHVEDNTFTSYC</sequence>
<evidence type="ECO:0000256" key="5">
    <source>
        <dbReference type="ARBA" id="ARBA00023157"/>
    </source>
</evidence>
<dbReference type="InterPro" id="IPR017981">
    <property type="entry name" value="GPCR_2-like_7TM"/>
</dbReference>
<protein>
    <submittedName>
        <fullName evidence="10">Uncharacterized protein</fullName>
    </submittedName>
</protein>
<dbReference type="Pfam" id="PF01825">
    <property type="entry name" value="GPS"/>
    <property type="match status" value="1"/>
</dbReference>
<dbReference type="PANTHER" id="PTHR12011">
    <property type="entry name" value="ADHESION G-PROTEIN COUPLED RECEPTOR"/>
    <property type="match status" value="1"/>
</dbReference>
<feature type="region of interest" description="Disordered" evidence="6">
    <location>
        <begin position="829"/>
        <end position="879"/>
    </location>
</feature>
<dbReference type="InterPro" id="IPR046338">
    <property type="entry name" value="GAIN_dom_sf"/>
</dbReference>
<dbReference type="PANTHER" id="PTHR12011:SF471">
    <property type="entry name" value="G-PROTEIN COUPLED RECEPTORS FAMILY 2 PROFILE 2 DOMAIN-CONTAINING PROTEIN"/>
    <property type="match status" value="1"/>
</dbReference>
<feature type="region of interest" description="Disordered" evidence="6">
    <location>
        <begin position="1"/>
        <end position="22"/>
    </location>
</feature>
<dbReference type="GO" id="GO:0004930">
    <property type="term" value="F:G protein-coupled receptor activity"/>
    <property type="evidence" value="ECO:0007669"/>
    <property type="project" value="InterPro"/>
</dbReference>
<proteinExistence type="predicted"/>
<evidence type="ECO:0000256" key="4">
    <source>
        <dbReference type="ARBA" id="ARBA00023136"/>
    </source>
</evidence>
<feature type="domain" description="G-protein coupled receptors family 2 profile 2" evidence="9">
    <location>
        <begin position="542"/>
        <end position="807"/>
    </location>
</feature>
<dbReference type="PROSITE" id="PS50261">
    <property type="entry name" value="G_PROTEIN_RECEP_F2_4"/>
    <property type="match status" value="1"/>
</dbReference>
<feature type="transmembrane region" description="Helical" evidence="7">
    <location>
        <begin position="547"/>
        <end position="569"/>
    </location>
</feature>
<keyword evidence="5" id="KW-1015">Disulfide bond</keyword>
<feature type="compositionally biased region" description="Low complexity" evidence="6">
    <location>
        <begin position="9"/>
        <end position="22"/>
    </location>
</feature>
<organism evidence="10 11">
    <name type="scientific">Rotaria sordida</name>
    <dbReference type="NCBI Taxonomy" id="392033"/>
    <lineage>
        <taxon>Eukaryota</taxon>
        <taxon>Metazoa</taxon>
        <taxon>Spiralia</taxon>
        <taxon>Gnathifera</taxon>
        <taxon>Rotifera</taxon>
        <taxon>Eurotatoria</taxon>
        <taxon>Bdelloidea</taxon>
        <taxon>Philodinida</taxon>
        <taxon>Philodinidae</taxon>
        <taxon>Rotaria</taxon>
    </lineage>
</organism>
<evidence type="ECO:0000256" key="1">
    <source>
        <dbReference type="ARBA" id="ARBA00004141"/>
    </source>
</evidence>
<dbReference type="Gene3D" id="1.20.1070.10">
    <property type="entry name" value="Rhodopsin 7-helix transmembrane proteins"/>
    <property type="match status" value="1"/>
</dbReference>
<evidence type="ECO:0000313" key="10">
    <source>
        <dbReference type="EMBL" id="CAF4010459.1"/>
    </source>
</evidence>
<keyword evidence="3 7" id="KW-1133">Transmembrane helix</keyword>
<dbReference type="EMBL" id="CAJOBE010006562">
    <property type="protein sequence ID" value="CAF4010459.1"/>
    <property type="molecule type" value="Genomic_DNA"/>
</dbReference>
<evidence type="ECO:0000256" key="7">
    <source>
        <dbReference type="SAM" id="Phobius"/>
    </source>
</evidence>
<evidence type="ECO:0000256" key="3">
    <source>
        <dbReference type="ARBA" id="ARBA00022989"/>
    </source>
</evidence>
<keyword evidence="4 7" id="KW-0472">Membrane</keyword>
<dbReference type="InterPro" id="IPR000203">
    <property type="entry name" value="GPS"/>
</dbReference>